<accession>A0A8S5RYL9</accession>
<reference evidence="1" key="1">
    <citation type="journal article" date="2021" name="Proc. Natl. Acad. Sci. U.S.A.">
        <title>A Catalog of Tens of Thousands of Viruses from Human Metagenomes Reveals Hidden Associations with Chronic Diseases.</title>
        <authorList>
            <person name="Tisza M.J."/>
            <person name="Buck C.B."/>
        </authorList>
    </citation>
    <scope>NUCLEOTIDE SEQUENCE</scope>
    <source>
        <strain evidence="1">CtNQV2</strain>
    </source>
</reference>
<proteinExistence type="predicted"/>
<evidence type="ECO:0000313" key="1">
    <source>
        <dbReference type="EMBL" id="DAF43768.1"/>
    </source>
</evidence>
<protein>
    <submittedName>
        <fullName evidence="1">Uncharacterized protein</fullName>
    </submittedName>
</protein>
<organism evidence="1">
    <name type="scientific">Myoviridae sp. ctNQV2</name>
    <dbReference type="NCBI Taxonomy" id="2827683"/>
    <lineage>
        <taxon>Viruses</taxon>
        <taxon>Duplodnaviria</taxon>
        <taxon>Heunggongvirae</taxon>
        <taxon>Uroviricota</taxon>
        <taxon>Caudoviricetes</taxon>
    </lineage>
</organism>
<dbReference type="EMBL" id="BK032510">
    <property type="protein sequence ID" value="DAF43768.1"/>
    <property type="molecule type" value="Genomic_DNA"/>
</dbReference>
<name>A0A8S5RYL9_9CAUD</name>
<sequence>MANNKYQNIQLLWTNTLDNPPKPEDLELGQPLINVREGIETLYFRNEKGDGLLEFIEKNSIVDLINEILKNADIGEFNEKLANKVHSIIGEKCINSVEDKDDEGNKIVRLSVKMDDNVANRATINDKGLFVSNITDCGAF</sequence>